<dbReference type="PANTHER" id="PTHR43537">
    <property type="entry name" value="TRANSCRIPTIONAL REGULATOR, GNTR FAMILY"/>
    <property type="match status" value="1"/>
</dbReference>
<gene>
    <name evidence="5" type="ORF">GCM10025780_20110</name>
</gene>
<keyword evidence="6" id="KW-1185">Reference proteome</keyword>
<dbReference type="InterPro" id="IPR036390">
    <property type="entry name" value="WH_DNA-bd_sf"/>
</dbReference>
<dbReference type="RefSeq" id="WP_345375715.1">
    <property type="nucleotide sequence ID" value="NZ_BAABLM010000003.1"/>
</dbReference>
<keyword evidence="3" id="KW-0804">Transcription</keyword>
<dbReference type="InterPro" id="IPR036388">
    <property type="entry name" value="WH-like_DNA-bd_sf"/>
</dbReference>
<dbReference type="PANTHER" id="PTHR43537:SF24">
    <property type="entry name" value="GLUCONATE OPERON TRANSCRIPTIONAL REPRESSOR"/>
    <property type="match status" value="1"/>
</dbReference>
<dbReference type="SMART" id="SM00345">
    <property type="entry name" value="HTH_GNTR"/>
    <property type="match status" value="1"/>
</dbReference>
<evidence type="ECO:0000256" key="1">
    <source>
        <dbReference type="ARBA" id="ARBA00023015"/>
    </source>
</evidence>
<dbReference type="EMBL" id="BAABLM010000003">
    <property type="protein sequence ID" value="GAA4675526.1"/>
    <property type="molecule type" value="Genomic_DNA"/>
</dbReference>
<evidence type="ECO:0000256" key="2">
    <source>
        <dbReference type="ARBA" id="ARBA00023125"/>
    </source>
</evidence>
<proteinExistence type="predicted"/>
<evidence type="ECO:0000313" key="5">
    <source>
        <dbReference type="EMBL" id="GAA4675526.1"/>
    </source>
</evidence>
<keyword evidence="2" id="KW-0238">DNA-binding</keyword>
<dbReference type="Gene3D" id="1.10.10.10">
    <property type="entry name" value="Winged helix-like DNA-binding domain superfamily/Winged helix DNA-binding domain"/>
    <property type="match status" value="1"/>
</dbReference>
<sequence length="226" mass="24759">MPVPRIAKEDQTPRRLLRDVVFDKMLAAIGDGTLELGERLNDDELVTWLGVSRTPVREAMAKLADYGLVDIEANRYTRVIKPTLAEAADTLLTAAEFLGLVAERAIQVMSDDQADAFVAQADEVLAAFDRHDADFGIRLGALLDALTTATDSPALQRMSETLTARAALITRITQEANEWAEGRLVPEKLRDAVASRDPQAAWAVVPGPEFLTRWSERVSGLDLFSA</sequence>
<reference evidence="6" key="1">
    <citation type="journal article" date="2019" name="Int. J. Syst. Evol. Microbiol.">
        <title>The Global Catalogue of Microorganisms (GCM) 10K type strain sequencing project: providing services to taxonomists for standard genome sequencing and annotation.</title>
        <authorList>
            <consortium name="The Broad Institute Genomics Platform"/>
            <consortium name="The Broad Institute Genome Sequencing Center for Infectious Disease"/>
            <person name="Wu L."/>
            <person name="Ma J."/>
        </authorList>
    </citation>
    <scope>NUCLEOTIDE SEQUENCE [LARGE SCALE GENOMIC DNA]</scope>
    <source>
        <strain evidence="6">JCM 18956</strain>
    </source>
</reference>
<dbReference type="Pfam" id="PF00392">
    <property type="entry name" value="GntR"/>
    <property type="match status" value="1"/>
</dbReference>
<comment type="caution">
    <text evidence="5">The sequence shown here is derived from an EMBL/GenBank/DDBJ whole genome shotgun (WGS) entry which is preliminary data.</text>
</comment>
<evidence type="ECO:0000256" key="3">
    <source>
        <dbReference type="ARBA" id="ARBA00023163"/>
    </source>
</evidence>
<name>A0ABP8VYN7_9MICO</name>
<evidence type="ECO:0000313" key="6">
    <source>
        <dbReference type="Proteomes" id="UP001501295"/>
    </source>
</evidence>
<evidence type="ECO:0000259" key="4">
    <source>
        <dbReference type="PROSITE" id="PS50949"/>
    </source>
</evidence>
<protein>
    <submittedName>
        <fullName evidence="5">GntR family transcriptional regulator</fullName>
    </submittedName>
</protein>
<dbReference type="PROSITE" id="PS50949">
    <property type="entry name" value="HTH_GNTR"/>
    <property type="match status" value="1"/>
</dbReference>
<organism evidence="5 6">
    <name type="scientific">Frondihabitans cladoniiphilus</name>
    <dbReference type="NCBI Taxonomy" id="715785"/>
    <lineage>
        <taxon>Bacteria</taxon>
        <taxon>Bacillati</taxon>
        <taxon>Actinomycetota</taxon>
        <taxon>Actinomycetes</taxon>
        <taxon>Micrococcales</taxon>
        <taxon>Microbacteriaceae</taxon>
        <taxon>Frondihabitans</taxon>
    </lineage>
</organism>
<feature type="domain" description="HTH gntR-type" evidence="4">
    <location>
        <begin position="15"/>
        <end position="82"/>
    </location>
</feature>
<keyword evidence="1" id="KW-0805">Transcription regulation</keyword>
<dbReference type="SUPFAM" id="SSF46785">
    <property type="entry name" value="Winged helix' DNA-binding domain"/>
    <property type="match status" value="1"/>
</dbReference>
<accession>A0ABP8VYN7</accession>
<dbReference type="InterPro" id="IPR000524">
    <property type="entry name" value="Tscrpt_reg_HTH_GntR"/>
</dbReference>
<dbReference type="Proteomes" id="UP001501295">
    <property type="component" value="Unassembled WGS sequence"/>
</dbReference>